<dbReference type="EMBL" id="CP001739">
    <property type="protein sequence ID" value="ACZ08132.1"/>
    <property type="molecule type" value="Genomic_DNA"/>
</dbReference>
<dbReference type="Proteomes" id="UP000000845">
    <property type="component" value="Chromosome"/>
</dbReference>
<dbReference type="AlphaFoldDB" id="D1AH98"/>
<dbReference type="HOGENOM" id="CLU_2156606_0_0_0"/>
<reference evidence="2" key="1">
    <citation type="submission" date="2009-09" db="EMBL/GenBank/DDBJ databases">
        <title>The complete chromosome of Sebaldella termitidis ATCC 33386.</title>
        <authorList>
            <consortium name="US DOE Joint Genome Institute (JGI-PGF)"/>
            <person name="Lucas S."/>
            <person name="Copeland A."/>
            <person name="Lapidus A."/>
            <person name="Glavina del Rio T."/>
            <person name="Dalin E."/>
            <person name="Tice H."/>
            <person name="Bruce D."/>
            <person name="Goodwin L."/>
            <person name="Pitluck S."/>
            <person name="Kyrpides N."/>
            <person name="Mavromatis K."/>
            <person name="Ivanova N."/>
            <person name="Mikhailova N."/>
            <person name="Sims D."/>
            <person name="Meincke L."/>
            <person name="Brettin T."/>
            <person name="Detter J.C."/>
            <person name="Han C."/>
            <person name="Larimer F."/>
            <person name="Land M."/>
            <person name="Hauser L."/>
            <person name="Markowitz V."/>
            <person name="Cheng J.F."/>
            <person name="Hugenholtz P."/>
            <person name="Woyke T."/>
            <person name="Wu D."/>
            <person name="Eisen J.A."/>
        </authorList>
    </citation>
    <scope>NUCLEOTIDE SEQUENCE [LARGE SCALE GENOMIC DNA]</scope>
    <source>
        <strain evidence="2">ATCC 33386 / NCTC 11300</strain>
    </source>
</reference>
<gene>
    <name evidence="1" type="ordered locus">Sterm_1265</name>
</gene>
<organism evidence="1 2">
    <name type="scientific">Sebaldella termitidis (strain ATCC 33386 / NCTC 11300)</name>
    <dbReference type="NCBI Taxonomy" id="526218"/>
    <lineage>
        <taxon>Bacteria</taxon>
        <taxon>Fusobacteriati</taxon>
        <taxon>Fusobacteriota</taxon>
        <taxon>Fusobacteriia</taxon>
        <taxon>Fusobacteriales</taxon>
        <taxon>Leptotrichiaceae</taxon>
        <taxon>Sebaldella</taxon>
    </lineage>
</organism>
<dbReference type="STRING" id="526218.Sterm_1265"/>
<accession>D1AH98</accession>
<protein>
    <submittedName>
        <fullName evidence="1">Uncharacterized protein</fullName>
    </submittedName>
</protein>
<evidence type="ECO:0000313" key="1">
    <source>
        <dbReference type="EMBL" id="ACZ08132.1"/>
    </source>
</evidence>
<keyword evidence="2" id="KW-1185">Reference proteome</keyword>
<reference evidence="1 2" key="2">
    <citation type="journal article" date="2010" name="Stand. Genomic Sci.">
        <title>Complete genome sequence of Sebaldella termitidis type strain (NCTC 11300).</title>
        <authorList>
            <person name="Harmon-Smith M."/>
            <person name="Celia L."/>
            <person name="Chertkov O."/>
            <person name="Lapidus A."/>
            <person name="Copeland A."/>
            <person name="Glavina Del Rio T."/>
            <person name="Nolan M."/>
            <person name="Lucas S."/>
            <person name="Tice H."/>
            <person name="Cheng J.F."/>
            <person name="Han C."/>
            <person name="Detter J.C."/>
            <person name="Bruce D."/>
            <person name="Goodwin L."/>
            <person name="Pitluck S."/>
            <person name="Pati A."/>
            <person name="Liolios K."/>
            <person name="Ivanova N."/>
            <person name="Mavromatis K."/>
            <person name="Mikhailova N."/>
            <person name="Chen A."/>
            <person name="Palaniappan K."/>
            <person name="Land M."/>
            <person name="Hauser L."/>
            <person name="Chang Y.J."/>
            <person name="Jeffries C.D."/>
            <person name="Brettin T."/>
            <person name="Goker M."/>
            <person name="Beck B."/>
            <person name="Bristow J."/>
            <person name="Eisen J.A."/>
            <person name="Markowitz V."/>
            <person name="Hugenholtz P."/>
            <person name="Kyrpides N.C."/>
            <person name="Klenk H.P."/>
            <person name="Chen F."/>
        </authorList>
    </citation>
    <scope>NUCLEOTIDE SEQUENCE [LARGE SCALE GENOMIC DNA]</scope>
    <source>
        <strain evidence="2">ATCC 33386 / NCTC 11300</strain>
    </source>
</reference>
<evidence type="ECO:0000313" key="2">
    <source>
        <dbReference type="Proteomes" id="UP000000845"/>
    </source>
</evidence>
<proteinExistence type="predicted"/>
<name>D1AH98_SEBTE</name>
<sequence>MGADYELPQALKIRLNKLGYNDEKITEKITEYSEEARVYINLELEGFELKEEEIHLIKNNYIQYKLFSDVEMESLVEDKRIFIRELIANIKKNKLRLQNEEREKPKRTKVF</sequence>
<dbReference type="KEGG" id="str:Sterm_1265"/>
<dbReference type="RefSeq" id="WP_012860728.1">
    <property type="nucleotide sequence ID" value="NC_013517.1"/>
</dbReference>